<dbReference type="EMBL" id="JAUEPH010000002">
    <property type="protein sequence ID" value="MDN3203326.1"/>
    <property type="molecule type" value="Genomic_DNA"/>
</dbReference>
<gene>
    <name evidence="1" type="ORF">QVH07_04170</name>
</gene>
<proteinExistence type="predicted"/>
<dbReference type="Proteomes" id="UP001171916">
    <property type="component" value="Unassembled WGS sequence"/>
</dbReference>
<comment type="caution">
    <text evidence="1">The sequence shown here is derived from an EMBL/GenBank/DDBJ whole genome shotgun (WGS) entry which is preliminary data.</text>
</comment>
<keyword evidence="2" id="KW-1185">Reference proteome</keyword>
<evidence type="ECO:0008006" key="3">
    <source>
        <dbReference type="Google" id="ProtNLM"/>
    </source>
</evidence>
<evidence type="ECO:0000313" key="1">
    <source>
        <dbReference type="EMBL" id="MDN3203326.1"/>
    </source>
</evidence>
<accession>A0ABT7Y9Y5</accession>
<reference evidence="1" key="1">
    <citation type="submission" date="2023-06" db="EMBL/GenBank/DDBJ databases">
        <title>Robiginitalea aurantiacus sp. nov. and Algoriphagus sediminis sp. nov., isolated from coastal sediment.</title>
        <authorList>
            <person name="Zhou Z.Y."/>
            <person name="An J."/>
            <person name="Jia Y.W."/>
            <person name="Du Z.J."/>
        </authorList>
    </citation>
    <scope>NUCLEOTIDE SEQUENCE</scope>
    <source>
        <strain evidence="1">C2-7</strain>
    </source>
</reference>
<evidence type="ECO:0000313" key="2">
    <source>
        <dbReference type="Proteomes" id="UP001171916"/>
    </source>
</evidence>
<organism evidence="1 2">
    <name type="scientific">Algoriphagus sediminis</name>
    <dbReference type="NCBI Taxonomy" id="3057113"/>
    <lineage>
        <taxon>Bacteria</taxon>
        <taxon>Pseudomonadati</taxon>
        <taxon>Bacteroidota</taxon>
        <taxon>Cytophagia</taxon>
        <taxon>Cytophagales</taxon>
        <taxon>Cyclobacteriaceae</taxon>
        <taxon>Algoriphagus</taxon>
    </lineage>
</organism>
<sequence>MKKLALLFFATLFSFSIQAQTEDEARGLLDQYVDIFESKEWSRSLDLTYPDLFNVIPRDQMEQVIESTFNSPLFEMSFGDLEVQNVSELYEEEGLSYRFMNYKQEMAMTVLDTEAVSISALIGPMRAQFGEENVTVSGSTLNILANNKLAVLKKSGDEKLYGLEIKNELKGLMGNFMSETFVRRAFD</sequence>
<protein>
    <recommendedName>
        <fullName evidence="3">DUF4252 domain-containing protein</fullName>
    </recommendedName>
</protein>
<dbReference type="RefSeq" id="WP_289998890.1">
    <property type="nucleotide sequence ID" value="NZ_JAUEPH010000002.1"/>
</dbReference>
<name>A0ABT7Y9Y5_9BACT</name>